<sequence>MWQKASFLTKLVASSVNVSESAGSLIKKIMSSGNLKIISKCNNCDLQTEADRAAQYFIEQSLQQKFQSKLRIIGEEENVSKTPYIDVSVSNEVLKYDNRIPEEFKNIREEDVVIWVDPLDGTFEFASCNGKTANLQPVTVLIGIAYKGRPIAGIIHQPYFTELTGRTLWGIVGLGVFGRQITPPVFEKVAVTTKCQSTELGHTALQSLEEKQLVNRVERLSGAGYKAIKCLEGAAAYVFANNGCKKWDTAAPEALLLSAGGNLTDISGRKIDYSEGVQISNTGGVLATANWVKHQDYVDAIPQQVKVQLPEMAISCQDIGNSNKVSNCFTRVFGRQITPPVFEKVAVTTKCQSTELGHTALQSLEEKQLVNRVERLSGAGYKAIKCLEGAAAYVFANNGCKKWDTAAPEALLLSAGGNLTDISGRKIDYSEGVQISNTGGVLATANWVKHQDYVDAIPQQVKVQLPEMAISCQDIGNSNKLSNCFTSLK</sequence>
<protein>
    <submittedName>
        <fullName evidence="2">3'(2'),5'-bisphosphate nucleotidase</fullName>
    </submittedName>
</protein>
<proteinExistence type="predicted"/>
<dbReference type="WBParaSite" id="JU765_v2.g12402.t1">
    <property type="protein sequence ID" value="JU765_v2.g12402.t1"/>
    <property type="gene ID" value="JU765_v2.g12402"/>
</dbReference>
<reference evidence="2" key="1">
    <citation type="submission" date="2022-11" db="UniProtKB">
        <authorList>
            <consortium name="WormBaseParasite"/>
        </authorList>
    </citation>
    <scope>IDENTIFICATION</scope>
</reference>
<name>A0AC34Q2V8_9BILA</name>
<organism evidence="1 2">
    <name type="scientific">Panagrolaimus sp. JU765</name>
    <dbReference type="NCBI Taxonomy" id="591449"/>
    <lineage>
        <taxon>Eukaryota</taxon>
        <taxon>Metazoa</taxon>
        <taxon>Ecdysozoa</taxon>
        <taxon>Nematoda</taxon>
        <taxon>Chromadorea</taxon>
        <taxon>Rhabditida</taxon>
        <taxon>Tylenchina</taxon>
        <taxon>Panagrolaimomorpha</taxon>
        <taxon>Panagrolaimoidea</taxon>
        <taxon>Panagrolaimidae</taxon>
        <taxon>Panagrolaimus</taxon>
    </lineage>
</organism>
<evidence type="ECO:0000313" key="2">
    <source>
        <dbReference type="WBParaSite" id="JU765_v2.g12402.t1"/>
    </source>
</evidence>
<dbReference type="Proteomes" id="UP000887576">
    <property type="component" value="Unplaced"/>
</dbReference>
<evidence type="ECO:0000313" key="1">
    <source>
        <dbReference type="Proteomes" id="UP000887576"/>
    </source>
</evidence>
<accession>A0AC34Q2V8</accession>